<organism evidence="2 3">
    <name type="scientific">Rozella allomycis (strain CSF55)</name>
    <dbReference type="NCBI Taxonomy" id="988480"/>
    <lineage>
        <taxon>Eukaryota</taxon>
        <taxon>Fungi</taxon>
        <taxon>Fungi incertae sedis</taxon>
        <taxon>Cryptomycota</taxon>
        <taxon>Cryptomycota incertae sedis</taxon>
        <taxon>Rozella</taxon>
    </lineage>
</organism>
<dbReference type="SUPFAM" id="SSF51735">
    <property type="entry name" value="NAD(P)-binding Rossmann-fold domains"/>
    <property type="match status" value="1"/>
</dbReference>
<proteinExistence type="inferred from homology"/>
<gene>
    <name evidence="2" type="ORF">ROZALSC1DRAFT_29473</name>
</gene>
<comment type="similarity">
    <text evidence="1">Belongs to the short-chain dehydrogenases/reductases (SDR) family.</text>
</comment>
<protein>
    <submittedName>
        <fullName evidence="2">NAD(P)-binding protein</fullName>
    </submittedName>
</protein>
<dbReference type="EMBL" id="ML005346">
    <property type="protein sequence ID" value="RKP18876.1"/>
    <property type="molecule type" value="Genomic_DNA"/>
</dbReference>
<evidence type="ECO:0000256" key="1">
    <source>
        <dbReference type="ARBA" id="ARBA00006484"/>
    </source>
</evidence>
<dbReference type="PANTHER" id="PTHR43544">
    <property type="entry name" value="SHORT-CHAIN DEHYDROGENASE/REDUCTASE"/>
    <property type="match status" value="1"/>
</dbReference>
<dbReference type="InterPro" id="IPR002347">
    <property type="entry name" value="SDR_fam"/>
</dbReference>
<dbReference type="Proteomes" id="UP000281549">
    <property type="component" value="Unassembled WGS sequence"/>
</dbReference>
<dbReference type="AlphaFoldDB" id="A0A4P9YH60"/>
<evidence type="ECO:0000313" key="3">
    <source>
        <dbReference type="Proteomes" id="UP000281549"/>
    </source>
</evidence>
<accession>A0A4P9YH60</accession>
<dbReference type="PANTHER" id="PTHR43544:SF12">
    <property type="entry name" value="NAD(P)-BINDING ROSSMANN-FOLD SUPERFAMILY PROTEIN"/>
    <property type="match status" value="1"/>
</dbReference>
<name>A0A4P9YH60_ROZAC</name>
<reference evidence="3" key="1">
    <citation type="journal article" date="2018" name="Nat. Microbiol.">
        <title>Leveraging single-cell genomics to expand the fungal tree of life.</title>
        <authorList>
            <person name="Ahrendt S.R."/>
            <person name="Quandt C.A."/>
            <person name="Ciobanu D."/>
            <person name="Clum A."/>
            <person name="Salamov A."/>
            <person name="Andreopoulos B."/>
            <person name="Cheng J.F."/>
            <person name="Woyke T."/>
            <person name="Pelin A."/>
            <person name="Henrissat B."/>
            <person name="Reynolds N.K."/>
            <person name="Benny G.L."/>
            <person name="Smith M.E."/>
            <person name="James T.Y."/>
            <person name="Grigoriev I.V."/>
        </authorList>
    </citation>
    <scope>NUCLEOTIDE SEQUENCE [LARGE SCALE GENOMIC DNA]</scope>
    <source>
        <strain evidence="3">CSF55</strain>
    </source>
</reference>
<sequence>MNTVFIQGASRGIGFSLINELIGRNIFVIASCRNIKNEKLNSLPKSHLKLIELDLLNDKHIENFGMEFSQAIQGKLMLSHVSMAGVLIPEKSMKQVSYASINESFKVNCISPFLIVKETIPFMLQTVKSPSSNLKPTCVYISAKVGSISENNQLGGWYSYRSSKAAGNMLWKTLSCELGPKGISCFSVHPGNNIFLLRFGFVDTDMTRAYHKNIPQEKVQSSSEAANRLANLILNNNSRDLNGKFFDLQNKEYILW</sequence>
<dbReference type="Pfam" id="PF00106">
    <property type="entry name" value="adh_short"/>
    <property type="match status" value="1"/>
</dbReference>
<dbReference type="GO" id="GO:0005737">
    <property type="term" value="C:cytoplasm"/>
    <property type="evidence" value="ECO:0007669"/>
    <property type="project" value="TreeGrafter"/>
</dbReference>
<evidence type="ECO:0000313" key="2">
    <source>
        <dbReference type="EMBL" id="RKP18876.1"/>
    </source>
</evidence>
<dbReference type="InterPro" id="IPR051468">
    <property type="entry name" value="Fungal_SecMetab_SDRs"/>
</dbReference>
<dbReference type="InterPro" id="IPR036291">
    <property type="entry name" value="NAD(P)-bd_dom_sf"/>
</dbReference>
<dbReference type="Gene3D" id="3.40.50.720">
    <property type="entry name" value="NAD(P)-binding Rossmann-like Domain"/>
    <property type="match status" value="1"/>
</dbReference>
<dbReference type="GO" id="GO:0016491">
    <property type="term" value="F:oxidoreductase activity"/>
    <property type="evidence" value="ECO:0007669"/>
    <property type="project" value="TreeGrafter"/>
</dbReference>